<dbReference type="InterPro" id="IPR049492">
    <property type="entry name" value="BD-FAE-like_dom"/>
</dbReference>
<dbReference type="AlphaFoldDB" id="A0A1H4FGH2"/>
<proteinExistence type="predicted"/>
<dbReference type="EMBL" id="FNRL01000024">
    <property type="protein sequence ID" value="SEA95582.1"/>
    <property type="molecule type" value="Genomic_DNA"/>
</dbReference>
<keyword evidence="5" id="KW-1185">Reference proteome</keyword>
<dbReference type="Pfam" id="PF20434">
    <property type="entry name" value="BD-FAE"/>
    <property type="match status" value="1"/>
</dbReference>
<dbReference type="GO" id="GO:0016787">
    <property type="term" value="F:hydrolase activity"/>
    <property type="evidence" value="ECO:0007669"/>
    <property type="project" value="UniProtKB-KW"/>
</dbReference>
<gene>
    <name evidence="4" type="ORF">SAMN05660909_04339</name>
</gene>
<accession>A0A1H4FGH2</accession>
<feature type="signal peptide" evidence="2">
    <location>
        <begin position="1"/>
        <end position="21"/>
    </location>
</feature>
<keyword evidence="2" id="KW-0732">Signal</keyword>
<evidence type="ECO:0000256" key="1">
    <source>
        <dbReference type="ARBA" id="ARBA00022801"/>
    </source>
</evidence>
<reference evidence="5" key="1">
    <citation type="submission" date="2016-10" db="EMBL/GenBank/DDBJ databases">
        <authorList>
            <person name="Varghese N."/>
            <person name="Submissions S."/>
        </authorList>
    </citation>
    <scope>NUCLEOTIDE SEQUENCE [LARGE SCALE GENOMIC DNA]</scope>
    <source>
        <strain evidence="5">DSM 23920</strain>
    </source>
</reference>
<evidence type="ECO:0000256" key="2">
    <source>
        <dbReference type="SAM" id="SignalP"/>
    </source>
</evidence>
<name>A0A1H4FGH2_9BACT</name>
<dbReference type="STRING" id="408074.SAMN05660909_04339"/>
<dbReference type="InterPro" id="IPR029058">
    <property type="entry name" value="AB_hydrolase_fold"/>
</dbReference>
<dbReference type="PANTHER" id="PTHR48081">
    <property type="entry name" value="AB HYDROLASE SUPERFAMILY PROTEIN C4A8.06C"/>
    <property type="match status" value="1"/>
</dbReference>
<feature type="domain" description="BD-FAE-like" evidence="3">
    <location>
        <begin position="47"/>
        <end position="246"/>
    </location>
</feature>
<evidence type="ECO:0000313" key="4">
    <source>
        <dbReference type="EMBL" id="SEA95582.1"/>
    </source>
</evidence>
<feature type="chain" id="PRO_5011564455" evidence="2">
    <location>
        <begin position="22"/>
        <end position="301"/>
    </location>
</feature>
<dbReference type="Gene3D" id="3.40.50.1820">
    <property type="entry name" value="alpha/beta hydrolase"/>
    <property type="match status" value="1"/>
</dbReference>
<sequence>MKVLTLGLLLAILGTAGTLQAQQEIPLYKDSIPNSIGKLTTEDIPTLTIFKPAPGKANGTAIIIFPGGAYAFLAFKEEGLDVAKAFADKGVTAFVLKYRLPSDTKMRDKSIAPLQDAEQAIRVVRSRASEWGLDKNKIGIAGYSAGGHLAATLGTHSFKTLIPNPEKTDLRPDFMILVYPVISMQKGLAHEGSLNSLLGPNPSKEKIEFFSNEEWVNNNTPPAYIAHTNDDQVVNVNNSTVFYQSLVKVGIPAELHLYPTGDHGFVQREPTEDWLAPMLSWMKRGGWYPAKANSSNTGKAD</sequence>
<organism evidence="4 5">
    <name type="scientific">Chitinophaga terrae</name>
    <name type="common">ex Kim and Jung 2007</name>
    <dbReference type="NCBI Taxonomy" id="408074"/>
    <lineage>
        <taxon>Bacteria</taxon>
        <taxon>Pseudomonadati</taxon>
        <taxon>Bacteroidota</taxon>
        <taxon>Chitinophagia</taxon>
        <taxon>Chitinophagales</taxon>
        <taxon>Chitinophagaceae</taxon>
        <taxon>Chitinophaga</taxon>
    </lineage>
</organism>
<dbReference type="Proteomes" id="UP000199656">
    <property type="component" value="Unassembled WGS sequence"/>
</dbReference>
<dbReference type="InterPro" id="IPR050300">
    <property type="entry name" value="GDXG_lipolytic_enzyme"/>
</dbReference>
<dbReference type="SUPFAM" id="SSF53474">
    <property type="entry name" value="alpha/beta-Hydrolases"/>
    <property type="match status" value="1"/>
</dbReference>
<dbReference type="OrthoDB" id="9794725at2"/>
<evidence type="ECO:0000259" key="3">
    <source>
        <dbReference type="Pfam" id="PF20434"/>
    </source>
</evidence>
<protein>
    <submittedName>
        <fullName evidence="4">Acetyl esterase/lipase</fullName>
    </submittedName>
</protein>
<dbReference type="PANTHER" id="PTHR48081:SF6">
    <property type="entry name" value="PEPTIDASE S9 PROLYL OLIGOPEPTIDASE CATALYTIC DOMAIN-CONTAINING PROTEIN"/>
    <property type="match status" value="1"/>
</dbReference>
<keyword evidence="1" id="KW-0378">Hydrolase</keyword>
<evidence type="ECO:0000313" key="5">
    <source>
        <dbReference type="Proteomes" id="UP000199656"/>
    </source>
</evidence>
<dbReference type="RefSeq" id="WP_089764146.1">
    <property type="nucleotide sequence ID" value="NZ_BKAT01000043.1"/>
</dbReference>